<keyword evidence="2 5" id="KW-0812">Transmembrane</keyword>
<evidence type="ECO:0000313" key="6">
    <source>
        <dbReference type="EMBL" id="MFC0180472.1"/>
    </source>
</evidence>
<evidence type="ECO:0000256" key="5">
    <source>
        <dbReference type="SAM" id="Phobius"/>
    </source>
</evidence>
<evidence type="ECO:0000256" key="2">
    <source>
        <dbReference type="ARBA" id="ARBA00022692"/>
    </source>
</evidence>
<reference evidence="6 7" key="1">
    <citation type="submission" date="2024-09" db="EMBL/GenBank/DDBJ databases">
        <authorList>
            <person name="Sun Q."/>
            <person name="Mori K."/>
        </authorList>
    </citation>
    <scope>NUCLEOTIDE SEQUENCE [LARGE SCALE GENOMIC DNA]</scope>
    <source>
        <strain evidence="6 7">CCM 8545</strain>
    </source>
</reference>
<dbReference type="InterPro" id="IPR023352">
    <property type="entry name" value="MAPEG-like_dom_sf"/>
</dbReference>
<name>A0ABV6CBV9_9GAMM</name>
<dbReference type="Pfam" id="PF01124">
    <property type="entry name" value="MAPEG"/>
    <property type="match status" value="1"/>
</dbReference>
<protein>
    <submittedName>
        <fullName evidence="6">MAPEG family protein</fullName>
    </submittedName>
</protein>
<comment type="caution">
    <text evidence="6">The sequence shown here is derived from an EMBL/GenBank/DDBJ whole genome shotgun (WGS) entry which is preliminary data.</text>
</comment>
<comment type="subcellular location">
    <subcellularLocation>
        <location evidence="1">Membrane</location>
    </subcellularLocation>
</comment>
<dbReference type="PANTHER" id="PTHR35814:SF1">
    <property type="entry name" value="GLUTATHIONE S-TRANSFERASE-RELATED"/>
    <property type="match status" value="1"/>
</dbReference>
<organism evidence="6 7">
    <name type="scientific">Thorsellia kenyensis</name>
    <dbReference type="NCBI Taxonomy" id="1549888"/>
    <lineage>
        <taxon>Bacteria</taxon>
        <taxon>Pseudomonadati</taxon>
        <taxon>Pseudomonadota</taxon>
        <taxon>Gammaproteobacteria</taxon>
        <taxon>Enterobacterales</taxon>
        <taxon>Thorselliaceae</taxon>
        <taxon>Thorsellia</taxon>
    </lineage>
</organism>
<dbReference type="SUPFAM" id="SSF161084">
    <property type="entry name" value="MAPEG domain-like"/>
    <property type="match status" value="1"/>
</dbReference>
<dbReference type="PANTHER" id="PTHR35814">
    <property type="match status" value="1"/>
</dbReference>
<evidence type="ECO:0000256" key="1">
    <source>
        <dbReference type="ARBA" id="ARBA00004370"/>
    </source>
</evidence>
<dbReference type="EMBL" id="JBHLXE010000101">
    <property type="protein sequence ID" value="MFC0180472.1"/>
    <property type="molecule type" value="Genomic_DNA"/>
</dbReference>
<keyword evidence="7" id="KW-1185">Reference proteome</keyword>
<evidence type="ECO:0000313" key="7">
    <source>
        <dbReference type="Proteomes" id="UP001589758"/>
    </source>
</evidence>
<feature type="transmembrane region" description="Helical" evidence="5">
    <location>
        <begin position="102"/>
        <end position="122"/>
    </location>
</feature>
<keyword evidence="3 5" id="KW-1133">Transmembrane helix</keyword>
<dbReference type="Gene3D" id="1.20.120.550">
    <property type="entry name" value="Membrane associated eicosanoid/glutathione metabolism-like domain"/>
    <property type="match status" value="1"/>
</dbReference>
<accession>A0ABV6CBV9</accession>
<proteinExistence type="predicted"/>
<keyword evidence="4 5" id="KW-0472">Membrane</keyword>
<feature type="transmembrane region" description="Helical" evidence="5">
    <location>
        <begin position="71"/>
        <end position="90"/>
    </location>
</feature>
<dbReference type="InterPro" id="IPR001129">
    <property type="entry name" value="Membr-assoc_MAPEG"/>
</dbReference>
<dbReference type="RefSeq" id="WP_385877591.1">
    <property type="nucleotide sequence ID" value="NZ_JBHLXE010000101.1"/>
</dbReference>
<dbReference type="Proteomes" id="UP001589758">
    <property type="component" value="Unassembled WGS sequence"/>
</dbReference>
<evidence type="ECO:0000256" key="4">
    <source>
        <dbReference type="ARBA" id="ARBA00023136"/>
    </source>
</evidence>
<sequence length="131" mass="15282">MISALYIAIFALLLAIYKIQVIKIRRQYTIWHGDGGFFDLQVAIRIERYALDIFPTTCLLMLTLEMNSSNYLPLHVLGIMTFLSRLIHSYGLKHHDFGLRKIGVSVTLLTFILLALFNLYYLPWRDFIVIE</sequence>
<evidence type="ECO:0000256" key="3">
    <source>
        <dbReference type="ARBA" id="ARBA00022989"/>
    </source>
</evidence>
<gene>
    <name evidence="6" type="ORF">ACFFIT_10330</name>
</gene>